<evidence type="ECO:0000313" key="7">
    <source>
        <dbReference type="Proteomes" id="UP001330749"/>
    </source>
</evidence>
<evidence type="ECO:0000256" key="4">
    <source>
        <dbReference type="RuleBase" id="RU004417"/>
    </source>
</evidence>
<dbReference type="Gene3D" id="3.40.50.720">
    <property type="entry name" value="NAD(P)-binding Rossmann-like Domain"/>
    <property type="match status" value="1"/>
</dbReference>
<dbReference type="Pfam" id="PF00208">
    <property type="entry name" value="ELFV_dehydrog"/>
    <property type="match status" value="1"/>
</dbReference>
<gene>
    <name evidence="6" type="ORF">P4447_10105</name>
</gene>
<reference evidence="6 7" key="1">
    <citation type="submission" date="2023-03" db="EMBL/GenBank/DDBJ databases">
        <title>Bacillus Genome Sequencing.</title>
        <authorList>
            <person name="Dunlap C."/>
        </authorList>
    </citation>
    <scope>NUCLEOTIDE SEQUENCE [LARGE SCALE GENOMIC DNA]</scope>
    <source>
        <strain evidence="6 7">B-14544</strain>
    </source>
</reference>
<dbReference type="Proteomes" id="UP001330749">
    <property type="component" value="Unassembled WGS sequence"/>
</dbReference>
<comment type="similarity">
    <text evidence="1 4">Belongs to the Glu/Leu/Phe/Val dehydrogenases family.</text>
</comment>
<comment type="caution">
    <text evidence="6">The sequence shown here is derived from an EMBL/GenBank/DDBJ whole genome shotgun (WGS) entry which is preliminary data.</text>
</comment>
<evidence type="ECO:0000256" key="1">
    <source>
        <dbReference type="ARBA" id="ARBA00006382"/>
    </source>
</evidence>
<dbReference type="InterPro" id="IPR036291">
    <property type="entry name" value="NAD(P)-bd_dom_sf"/>
</dbReference>
<sequence length="379" mass="41491">MNMIEQSLQTTDTVIEKMHEHEQIVFCNDTKSGLKAIIALHNTTLGPALGGCRMRPYRSMDEALEDVLRLSKGMTYKCAAADVDFGGGKAVIIGDPAKDKTPAMFRAFGQFVDSLGGRFYTGTDMGTSMDDFIHAQKETNCIVGIPEAYGGGGDSSIPTALGVIYGLKATNKVVFGTDDLSGKTYTIQGLGKVGYKVAEQLLEAGADLYVSDINEEAVLSIQERAKQLGGIVRRISGDEVYSANADVFVPCAFGGIINDETIEQLKVKAVVGSANNQLLSEKHGEALKQKEIIYAPDYIVNAGGLIQVADELYGYNKERVLAKTYSIYTSLLEVYKQAELDDITTIQAANRFCEKRMEDRKNQNSFFTHTKRPKWAIRK</sequence>
<evidence type="ECO:0000256" key="3">
    <source>
        <dbReference type="ARBA" id="ARBA00023027"/>
    </source>
</evidence>
<dbReference type="CDD" id="cd01075">
    <property type="entry name" value="NAD_bind_Leu_Phe_Val_DH"/>
    <property type="match status" value="1"/>
</dbReference>
<feature type="domain" description="Glutamate/phenylalanine/leucine/valine/L-tryptophan dehydrogenase C-terminal" evidence="5">
    <location>
        <begin position="156"/>
        <end position="361"/>
    </location>
</feature>
<dbReference type="InterPro" id="IPR006097">
    <property type="entry name" value="Glu/Leu/Phe/Val/Trp_DH_dimer"/>
</dbReference>
<evidence type="ECO:0000313" key="6">
    <source>
        <dbReference type="EMBL" id="MED3562804.1"/>
    </source>
</evidence>
<dbReference type="InterPro" id="IPR016211">
    <property type="entry name" value="Glu/Phe/Leu/Val/Trp_DH_bac/arc"/>
</dbReference>
<keyword evidence="7" id="KW-1185">Reference proteome</keyword>
<dbReference type="InterPro" id="IPR006095">
    <property type="entry name" value="Glu/Leu/Phe/Val/Trp_DH"/>
</dbReference>
<dbReference type="PROSITE" id="PS00074">
    <property type="entry name" value="GLFV_DEHYDROGENASE"/>
    <property type="match status" value="1"/>
</dbReference>
<dbReference type="InterPro" id="IPR046346">
    <property type="entry name" value="Aminoacid_DH-like_N_sf"/>
</dbReference>
<dbReference type="Gene3D" id="3.40.50.10860">
    <property type="entry name" value="Leucine Dehydrogenase, chain A, domain 1"/>
    <property type="match status" value="1"/>
</dbReference>
<dbReference type="PANTHER" id="PTHR42722:SF1">
    <property type="entry name" value="VALINE DEHYDROGENASE"/>
    <property type="match status" value="1"/>
</dbReference>
<dbReference type="InterPro" id="IPR006096">
    <property type="entry name" value="Glu/Leu/Phe/Val/Trp_DH_C"/>
</dbReference>
<dbReference type="SUPFAM" id="SSF51735">
    <property type="entry name" value="NAD(P)-binding Rossmann-fold domains"/>
    <property type="match status" value="1"/>
</dbReference>
<organism evidence="6 7">
    <name type="scientific">Bacillus xiapuensis</name>
    <dbReference type="NCBI Taxonomy" id="2014075"/>
    <lineage>
        <taxon>Bacteria</taxon>
        <taxon>Bacillati</taxon>
        <taxon>Bacillota</taxon>
        <taxon>Bacilli</taxon>
        <taxon>Bacillales</taxon>
        <taxon>Bacillaceae</taxon>
        <taxon>Bacillus</taxon>
    </lineage>
</organism>
<dbReference type="RefSeq" id="WP_327967763.1">
    <property type="nucleotide sequence ID" value="NZ_JARMQG010000114.1"/>
</dbReference>
<accession>A0ABU6N9V7</accession>
<name>A0ABU6N9V7_9BACI</name>
<dbReference type="PRINTS" id="PR00082">
    <property type="entry name" value="GLFDHDRGNASE"/>
</dbReference>
<proteinExistence type="inferred from homology"/>
<protein>
    <submittedName>
        <fullName evidence="6">Glu/Leu/Phe/Val dehydrogenase</fullName>
    </submittedName>
</protein>
<keyword evidence="2 4" id="KW-0560">Oxidoreductase</keyword>
<dbReference type="SMART" id="SM00839">
    <property type="entry name" value="ELFV_dehydrog"/>
    <property type="match status" value="1"/>
</dbReference>
<dbReference type="SUPFAM" id="SSF53223">
    <property type="entry name" value="Aminoacid dehydrogenase-like, N-terminal domain"/>
    <property type="match status" value="1"/>
</dbReference>
<dbReference type="EMBL" id="JARMQG010000114">
    <property type="protein sequence ID" value="MED3562804.1"/>
    <property type="molecule type" value="Genomic_DNA"/>
</dbReference>
<dbReference type="InterPro" id="IPR033524">
    <property type="entry name" value="Glu/Leu/Phe/Val_DH_AS"/>
</dbReference>
<evidence type="ECO:0000256" key="2">
    <source>
        <dbReference type="ARBA" id="ARBA00023002"/>
    </source>
</evidence>
<dbReference type="PANTHER" id="PTHR42722">
    <property type="entry name" value="LEUCINE DEHYDROGENASE"/>
    <property type="match status" value="1"/>
</dbReference>
<dbReference type="PIRSF" id="PIRSF000188">
    <property type="entry name" value="Phe_leu_dh"/>
    <property type="match status" value="1"/>
</dbReference>
<dbReference type="Pfam" id="PF02812">
    <property type="entry name" value="ELFV_dehydrog_N"/>
    <property type="match status" value="1"/>
</dbReference>
<keyword evidence="3" id="KW-0520">NAD</keyword>
<evidence type="ECO:0000259" key="5">
    <source>
        <dbReference type="SMART" id="SM00839"/>
    </source>
</evidence>